<organism evidence="1 2">
    <name type="scientific">Stutzerimonas stutzeri</name>
    <name type="common">Pseudomonas stutzeri</name>
    <dbReference type="NCBI Taxonomy" id="316"/>
    <lineage>
        <taxon>Bacteria</taxon>
        <taxon>Pseudomonadati</taxon>
        <taxon>Pseudomonadota</taxon>
        <taxon>Gammaproteobacteria</taxon>
        <taxon>Pseudomonadales</taxon>
        <taxon>Pseudomonadaceae</taxon>
        <taxon>Stutzerimonas</taxon>
    </lineage>
</organism>
<comment type="caution">
    <text evidence="1">The sequence shown here is derived from an EMBL/GenBank/DDBJ whole genome shotgun (WGS) entry which is preliminary data.</text>
</comment>
<dbReference type="AlphaFoldDB" id="A0A5S5BGZ8"/>
<protein>
    <submittedName>
        <fullName evidence="1">Uncharacterized protein</fullName>
    </submittedName>
</protein>
<reference evidence="1 2" key="1">
    <citation type="submission" date="2019-07" db="EMBL/GenBank/DDBJ databases">
        <title>Deep subsurface shale carbon reservoir microbial communities from Ohio and West Virginia, USA.</title>
        <authorList>
            <person name="Wrighton K."/>
        </authorList>
    </citation>
    <scope>NUCLEOTIDE SEQUENCE [LARGE SCALE GENOMIC DNA]</scope>
    <source>
        <strain evidence="1 2">NP_8Ht</strain>
    </source>
</reference>
<evidence type="ECO:0000313" key="1">
    <source>
        <dbReference type="EMBL" id="TYP65330.1"/>
    </source>
</evidence>
<gene>
    <name evidence="1" type="ORF">A9A72_122458</name>
</gene>
<sequence>MPSEMTTASSAVMALDKALSDKWDNHRAQPKAEAQRAHV</sequence>
<evidence type="ECO:0000313" key="2">
    <source>
        <dbReference type="Proteomes" id="UP000324282"/>
    </source>
</evidence>
<dbReference type="EMBL" id="VNHQ01000012">
    <property type="protein sequence ID" value="TYP65330.1"/>
    <property type="molecule type" value="Genomic_DNA"/>
</dbReference>
<name>A0A5S5BGZ8_STUST</name>
<accession>A0A5S5BGZ8</accession>
<dbReference type="Proteomes" id="UP000324282">
    <property type="component" value="Unassembled WGS sequence"/>
</dbReference>
<proteinExistence type="predicted"/>